<feature type="transmembrane region" description="Helical" evidence="9">
    <location>
        <begin position="461"/>
        <end position="482"/>
    </location>
</feature>
<dbReference type="SUPFAM" id="SSF103473">
    <property type="entry name" value="MFS general substrate transporter"/>
    <property type="match status" value="3"/>
</dbReference>
<feature type="transmembrane region" description="Helical" evidence="9">
    <location>
        <begin position="1248"/>
        <end position="1268"/>
    </location>
</feature>
<feature type="compositionally biased region" description="Basic and acidic residues" evidence="8">
    <location>
        <begin position="965"/>
        <end position="974"/>
    </location>
</feature>
<feature type="compositionally biased region" description="Polar residues" evidence="8">
    <location>
        <begin position="984"/>
        <end position="1000"/>
    </location>
</feature>
<keyword evidence="6 9" id="KW-1133">Transmembrane helix</keyword>
<keyword evidence="3" id="KW-0813">Transport</keyword>
<feature type="region of interest" description="Disordered" evidence="8">
    <location>
        <begin position="1290"/>
        <end position="1319"/>
    </location>
</feature>
<evidence type="ECO:0000256" key="5">
    <source>
        <dbReference type="ARBA" id="ARBA00022970"/>
    </source>
</evidence>
<evidence type="ECO:0000313" key="11">
    <source>
        <dbReference type="Proteomes" id="UP000221165"/>
    </source>
</evidence>
<comment type="similarity">
    <text evidence="2">Belongs to the SLC43A transporter (TC 2.A.1.44) family.</text>
</comment>
<feature type="region of interest" description="Disordered" evidence="8">
    <location>
        <begin position="131"/>
        <end position="202"/>
    </location>
</feature>
<name>A0A2C6KV40_9APIC</name>
<feature type="compositionally biased region" description="Gly residues" evidence="8">
    <location>
        <begin position="1293"/>
        <end position="1302"/>
    </location>
</feature>
<proteinExistence type="inferred from homology"/>
<dbReference type="Gene3D" id="1.20.1250.20">
    <property type="entry name" value="MFS general substrate transporter like domains"/>
    <property type="match status" value="3"/>
</dbReference>
<feature type="region of interest" description="Disordered" evidence="8">
    <location>
        <begin position="1622"/>
        <end position="1642"/>
    </location>
</feature>
<feature type="transmembrane region" description="Helical" evidence="9">
    <location>
        <begin position="2001"/>
        <end position="2019"/>
    </location>
</feature>
<evidence type="ECO:0000256" key="3">
    <source>
        <dbReference type="ARBA" id="ARBA00022448"/>
    </source>
</evidence>
<comment type="subcellular location">
    <subcellularLocation>
        <location evidence="1">Membrane</location>
        <topology evidence="1">Multi-pass membrane protein</topology>
    </subcellularLocation>
</comment>
<feature type="transmembrane region" description="Helical" evidence="9">
    <location>
        <begin position="1459"/>
        <end position="1481"/>
    </location>
</feature>
<feature type="transmembrane region" description="Helical" evidence="9">
    <location>
        <begin position="330"/>
        <end position="349"/>
    </location>
</feature>
<evidence type="ECO:0000256" key="8">
    <source>
        <dbReference type="SAM" id="MobiDB-lite"/>
    </source>
</evidence>
<feature type="region of interest" description="Disordered" evidence="8">
    <location>
        <begin position="1901"/>
        <end position="1924"/>
    </location>
</feature>
<reference evidence="10 11" key="1">
    <citation type="journal article" date="2017" name="Int. J. Parasitol.">
        <title>The genome of the protozoan parasite Cystoisospora suis and a reverse vaccinology approach to identify vaccine candidates.</title>
        <authorList>
            <person name="Palmieri N."/>
            <person name="Shrestha A."/>
            <person name="Ruttkowski B."/>
            <person name="Beck T."/>
            <person name="Vogl C."/>
            <person name="Tomley F."/>
            <person name="Blake D.P."/>
            <person name="Joachim A."/>
        </authorList>
    </citation>
    <scope>NUCLEOTIDE SEQUENCE [LARGE SCALE GENOMIC DNA]</scope>
    <source>
        <strain evidence="10 11">Wien I</strain>
    </source>
</reference>
<feature type="compositionally biased region" description="Low complexity" evidence="8">
    <location>
        <begin position="371"/>
        <end position="380"/>
    </location>
</feature>
<evidence type="ECO:0000256" key="2">
    <source>
        <dbReference type="ARBA" id="ARBA00006595"/>
    </source>
</evidence>
<feature type="transmembrane region" description="Helical" evidence="9">
    <location>
        <begin position="438"/>
        <end position="455"/>
    </location>
</feature>
<protein>
    <submittedName>
        <fullName evidence="10">Major facilitator family protein</fullName>
    </submittedName>
</protein>
<dbReference type="CDD" id="cd06174">
    <property type="entry name" value="MFS"/>
    <property type="match status" value="1"/>
</dbReference>
<feature type="transmembrane region" description="Helical" evidence="9">
    <location>
        <begin position="526"/>
        <end position="550"/>
    </location>
</feature>
<dbReference type="Proteomes" id="UP000221165">
    <property type="component" value="Unassembled WGS sequence"/>
</dbReference>
<feature type="region of interest" description="Disordered" evidence="8">
    <location>
        <begin position="29"/>
        <end position="49"/>
    </location>
</feature>
<gene>
    <name evidence="10" type="ORF">CSUI_002106</name>
</gene>
<keyword evidence="11" id="KW-1185">Reference proteome</keyword>
<feature type="region of interest" description="Disordered" evidence="8">
    <location>
        <begin position="2143"/>
        <end position="2193"/>
    </location>
</feature>
<feature type="region of interest" description="Disordered" evidence="8">
    <location>
        <begin position="371"/>
        <end position="399"/>
    </location>
</feature>
<evidence type="ECO:0000256" key="4">
    <source>
        <dbReference type="ARBA" id="ARBA00022692"/>
    </source>
</evidence>
<evidence type="ECO:0000256" key="7">
    <source>
        <dbReference type="ARBA" id="ARBA00023136"/>
    </source>
</evidence>
<evidence type="ECO:0000256" key="9">
    <source>
        <dbReference type="SAM" id="Phobius"/>
    </source>
</evidence>
<feature type="region of interest" description="Disordered" evidence="8">
    <location>
        <begin position="965"/>
        <end position="1054"/>
    </location>
</feature>
<keyword evidence="5" id="KW-0029">Amino-acid transport</keyword>
<feature type="transmembrane region" description="Helical" evidence="9">
    <location>
        <begin position="871"/>
        <end position="890"/>
    </location>
</feature>
<dbReference type="InterPro" id="IPR052599">
    <property type="entry name" value="SLC43A_AATransporter"/>
</dbReference>
<feature type="region of interest" description="Disordered" evidence="8">
    <location>
        <begin position="64"/>
        <end position="100"/>
    </location>
</feature>
<evidence type="ECO:0000256" key="1">
    <source>
        <dbReference type="ARBA" id="ARBA00004141"/>
    </source>
</evidence>
<sequence length="2193" mass="233872">MLRKKYAAACLDWLDSRWPRESVVWKKKQTEMSPQEKMEWRNDSDDPCRGRMDVSSFVPLFVQAPRGEQAPPQNKTARYGTAAAGGPEDFSHGAGAAEEDRDVRHVASQYRVMNETSRSLHVAVPEGCSARIGLGTSTEKGDSGRQPESSKGSSLVQQDEPLDPKKVGRVSPIKMTEVAQETNPETLWSSAGRRTSPEETGTRVMCREVSSGELTPDTPDTPCRSLSSASLLPGEGKLLIGTAEKRNFRGLNCFSLLNKMRLPTGPRNSGCHSLPFLEIAKQKTDSAITEQHPIVEPEGIRRISAVSSHPCPDLPSSFSEPIPCGLNKHLLLFIYTVYAFLTGCTYFGWPALSHMLFKAGAYSWRCSPTSTPPSASSSSSLDPAEKVSSASESRSSPKPYLCDEQDAAVAPLFTVAHVSECLMCIVAGVLIDTISPKLVAVIGQALNALGWILLACSSESFPVYVPAMVCIGCGADTGYLPLLRIASLFPGHSATVITILGAANTASFAIPVLLEAMWRAAGPSWSFSHVCLVYLCAGPIFCGTLGLCFVPWKPFGFERNNVSAVACRSSPPDPTPRRRILSSSLTIFLSFLCRHNPLLKGGTKRGGSWAGSSGTTRGGRDVESGKEDQTEEMAGSSFKGGHIECGTVCGGIMEHGWTGSDMCEDASQKDAEFTHVRRQGTDYSRRKKSMECGFHSRETAPGRGDTANSDTDTCTIVEEGKDMEHLGRKAEERHVPETPPLPPTFVSQLCSPHFFCVAVYSSLSSVAMSFLQSASSRVYSESALDAMDLALSLSFLPCVFLGKMIDLFGPFPVLLFMNTMGIMSVVCAVGSAQLAVHVVSVVAFCIYVSIDCEQVFCYVECTFRPEHFGKLSGLFHANDGIIALIAIPLYDQVTVKLLGGNPLPVFWTLAGALFAVYGVLGALWFIRIRNPDPFGVLAEKEKQRECRTKAAASLVHVFTNRTEDELPEEFKDQEGQLGDPSLCFSETSNEQRVPLSQATNAGGERHGGSQESSNSVGVEAGRTVSGSSSVLDRVGSRPVLTETTQHSREGDQRMPAAAFLRHSLPDNLRMKGGTSDHGGCKQEPHSVCPACTSSAGQDHAGVTLECTSCGVGAADSSGHDDCVRRLRAGGCASVSVLSYGRSTSAEVDMNAVHCFSGVHSSGVSGLILSPRCCRPVPALSETEVALETGGGLNGGDADAAGVPPYMRIDSLPSVLVGTECACGGGSGGLGLCGGRAQVPSTPFSLPKYVLVCIYMLYAFLTGCVYFGWPSLSFMMFRSGAYSWLCEQEETTGVSGGSGGSTEGSGTTSREDSSPAGTSALGSDGDAKHYLCDEQDAAVSPLFTICYVTQSLMSVVAGTLLDHVSPKKAAMLGQTFNGIGWTLLAHSSRQFPAYIPAMVFIGLGADTAYLPTLLIATLFPGKRATVITLLGAANTSSFAVPLILETIWTRLAPQWAFSDVCFLYLCVGPIFCFILAALFIPYTAYGKTSSPSACPQRGGLLSPGGGVLKRIKNGLNRRRNRVGVDMCSDPTKERKASQGFEAEVLTTKPRGTCRGGIRASLRSLINVCSLLTSGLSKGRKGKGTACLSGTDGGITPSDGGGGCRGCDQCLPLKTIDLEGDGTRAGGGVSVDQRRHSAGGSQAIQLSRGSAEEIIAASNGDIVLDCPTSSGNTLHEGSTTPECILDNTMCQQLSARRGWLSLPWLSRSEAAEQKKVRLSWTTQGGRNILKTSEGELMNTGQCMKKTNAAEEREHATRCGACGGVGTRQSASLCPCEPGDAATGLHLDDKEYVEQSAIDQNASQHLKDTGGEEIIVVKEDQKKKCSVLSSECCCHNFASEGGGADATAGGGICRCEGGPQDGSRGREGGHVRVDDGEATEILELERCYPGREFAEKKRRLIGTKADKRRRRNGGDIHGLEPGTRRSSLAREAEPSFWSQTCSSHFVCITLYWSCQAIATSFLQSAANRLFSTTVVDFMDVALSFSFVPCVLLGKTIDVFGPFPVLVLVNTAGVLAYVFAIVGDPMNRALNALRYVAVMCFCVYIAVDSEQVFCYVQNTFSPKHFGKLSGLALTLGGVISFVSIPLYDSVTIRTLKGNAFPVALGISFVLAVVYVMLGVMWFVRSRNPQPFNVLPVALAAAAPSSHDSFFSGDEPRQRCPGQTQECAAPPTVGCVSDGDDSRNPRVQAKRSLEGFEV</sequence>
<feature type="transmembrane region" description="Helical" evidence="9">
    <location>
        <begin position="1337"/>
        <end position="1360"/>
    </location>
</feature>
<accession>A0A2C6KV40</accession>
<feature type="transmembrane region" description="Helical" evidence="9">
    <location>
        <begin position="905"/>
        <end position="926"/>
    </location>
</feature>
<dbReference type="GeneID" id="94425519"/>
<feature type="compositionally biased region" description="Polar residues" evidence="8">
    <location>
        <begin position="179"/>
        <end position="193"/>
    </location>
</feature>
<feature type="transmembrane region" description="Helical" evidence="9">
    <location>
        <begin position="1392"/>
        <end position="1418"/>
    </location>
</feature>
<dbReference type="GO" id="GO:0006865">
    <property type="term" value="P:amino acid transport"/>
    <property type="evidence" value="ECO:0007669"/>
    <property type="project" value="UniProtKB-KW"/>
</dbReference>
<keyword evidence="7 9" id="KW-0472">Membrane</keyword>
<dbReference type="EMBL" id="MIGC01000882">
    <property type="protein sequence ID" value="PHJ24040.1"/>
    <property type="molecule type" value="Genomic_DNA"/>
</dbReference>
<feature type="transmembrane region" description="Helical" evidence="9">
    <location>
        <begin position="1424"/>
        <end position="1447"/>
    </location>
</feature>
<organism evidence="10 11">
    <name type="scientific">Cystoisospora suis</name>
    <dbReference type="NCBI Taxonomy" id="483139"/>
    <lineage>
        <taxon>Eukaryota</taxon>
        <taxon>Sar</taxon>
        <taxon>Alveolata</taxon>
        <taxon>Apicomplexa</taxon>
        <taxon>Conoidasida</taxon>
        <taxon>Coccidia</taxon>
        <taxon>Eucoccidiorida</taxon>
        <taxon>Eimeriorina</taxon>
        <taxon>Sarcocystidae</taxon>
        <taxon>Cystoisospora</taxon>
    </lineage>
</organism>
<dbReference type="GO" id="GO:0016020">
    <property type="term" value="C:membrane"/>
    <property type="evidence" value="ECO:0007669"/>
    <property type="project" value="UniProtKB-SubCell"/>
</dbReference>
<feature type="compositionally biased region" description="Basic and acidic residues" evidence="8">
    <location>
        <begin position="618"/>
        <end position="628"/>
    </location>
</feature>
<feature type="transmembrane region" description="Helical" evidence="9">
    <location>
        <begin position="494"/>
        <end position="514"/>
    </location>
</feature>
<feature type="transmembrane region" description="Helical" evidence="9">
    <location>
        <begin position="2025"/>
        <end position="2043"/>
    </location>
</feature>
<dbReference type="VEuPathDB" id="ToxoDB:CSUI_002106"/>
<comment type="caution">
    <text evidence="10">The sequence shown here is derived from an EMBL/GenBank/DDBJ whole genome shotgun (WGS) entry which is preliminary data.</text>
</comment>
<feature type="region of interest" description="Disordered" evidence="8">
    <location>
        <begin position="603"/>
        <end position="638"/>
    </location>
</feature>
<dbReference type="PANTHER" id="PTHR20772">
    <property type="entry name" value="PROTEIN FMP42"/>
    <property type="match status" value="1"/>
</dbReference>
<feature type="transmembrane region" description="Helical" evidence="9">
    <location>
        <begin position="408"/>
        <end position="431"/>
    </location>
</feature>
<feature type="transmembrane region" description="Helical" evidence="9">
    <location>
        <begin position="2095"/>
        <end position="2119"/>
    </location>
</feature>
<feature type="transmembrane region" description="Helical" evidence="9">
    <location>
        <begin position="783"/>
        <end position="801"/>
    </location>
</feature>
<feature type="compositionally biased region" description="Polar residues" evidence="8">
    <location>
        <begin position="146"/>
        <end position="157"/>
    </location>
</feature>
<dbReference type="RefSeq" id="XP_067925714.1">
    <property type="nucleotide sequence ID" value="XM_068062308.1"/>
</dbReference>
<dbReference type="InterPro" id="IPR036259">
    <property type="entry name" value="MFS_trans_sf"/>
</dbReference>
<evidence type="ECO:0000313" key="10">
    <source>
        <dbReference type="EMBL" id="PHJ24040.1"/>
    </source>
</evidence>
<keyword evidence="4 9" id="KW-0812">Transmembrane</keyword>
<dbReference type="OrthoDB" id="329468at2759"/>
<evidence type="ECO:0000256" key="6">
    <source>
        <dbReference type="ARBA" id="ARBA00022989"/>
    </source>
</evidence>
<feature type="transmembrane region" description="Helical" evidence="9">
    <location>
        <begin position="2064"/>
        <end position="2083"/>
    </location>
</feature>
<dbReference type="PANTHER" id="PTHR20772:SF2">
    <property type="entry name" value="PROTEIN FMP42"/>
    <property type="match status" value="1"/>
</dbReference>